<dbReference type="AlphaFoldDB" id="A0A482IKU1"/>
<protein>
    <submittedName>
        <fullName evidence="1">Uncharacterized protein</fullName>
    </submittedName>
</protein>
<gene>
    <name evidence="1" type="ORF">DDF84_008055</name>
</gene>
<evidence type="ECO:0000313" key="2">
    <source>
        <dbReference type="Proteomes" id="UP000253772"/>
    </source>
</evidence>
<dbReference type="InterPro" id="IPR049249">
    <property type="entry name" value="DUF6882"/>
</dbReference>
<reference evidence="1 2" key="1">
    <citation type="submission" date="2019-03" db="EMBL/GenBank/DDBJ databases">
        <title>Comparative insights into the high quality Complete genome sequence of highly metal resistant Cupriavidus metallidurans strain BS1 isolated from a gold-copper mine.</title>
        <authorList>
            <person name="Mazhar H.S."/>
            <person name="Rensing C."/>
        </authorList>
    </citation>
    <scope>NUCLEOTIDE SEQUENCE [LARGE SCALE GENOMIC DNA]</scope>
    <source>
        <strain evidence="1 2">BS1</strain>
    </source>
</reference>
<dbReference type="OrthoDB" id="72428at2"/>
<name>A0A482IKU1_9BURK</name>
<proteinExistence type="predicted"/>
<dbReference type="Proteomes" id="UP000253772">
    <property type="component" value="Chromosome c1"/>
</dbReference>
<evidence type="ECO:0000313" key="1">
    <source>
        <dbReference type="EMBL" id="QBP09715.1"/>
    </source>
</evidence>
<dbReference type="RefSeq" id="WP_017512475.1">
    <property type="nucleotide sequence ID" value="NZ_CP037900.1"/>
</dbReference>
<dbReference type="EMBL" id="CP037900">
    <property type="protein sequence ID" value="QBP09715.1"/>
    <property type="molecule type" value="Genomic_DNA"/>
</dbReference>
<accession>A0A482IKU1</accession>
<dbReference type="Pfam" id="PF21813">
    <property type="entry name" value="DUF6882"/>
    <property type="match status" value="1"/>
</dbReference>
<sequence length="154" mass="17301">MTDEDFDAYLESALDELEAKQSLLSDAYGLGRHERFVVDYESLTLSFFEGERHCVTARILPIATLVPVQNSLRWAWANEVFPEPVRQLSMAVKEPHSATGFDMFVQEAIECDEPMAWEIAALACKCLRKAGAYRIPHPTAHCYVLIESVSASAF</sequence>
<organism evidence="1 2">
    <name type="scientific">Cupriavidus metallidurans</name>
    <dbReference type="NCBI Taxonomy" id="119219"/>
    <lineage>
        <taxon>Bacteria</taxon>
        <taxon>Pseudomonadati</taxon>
        <taxon>Pseudomonadota</taxon>
        <taxon>Betaproteobacteria</taxon>
        <taxon>Burkholderiales</taxon>
        <taxon>Burkholderiaceae</taxon>
        <taxon>Cupriavidus</taxon>
    </lineage>
</organism>